<gene>
    <name evidence="3" type="ORF">ACFFIA_33665</name>
</gene>
<feature type="domain" description="Roadblock/LAMTOR2" evidence="2">
    <location>
        <begin position="4"/>
        <end position="115"/>
    </location>
</feature>
<sequence length="177" mass="18166">MNGIAELRVLRQRLPDIAGAVLASTDGMLIASDMGDGTGRPIADGAGGNATGARSTSPGMDAEAIAALSAATLGLGQRFAATVRQGQLRETVIQSDGGSIVTYGAGQNGLLTLLTRPHANLARIHHEARRVAPRLGQIVDGSAAQARPAPMPNSPVPDRPRLARRTPMAAFGRPAHA</sequence>
<feature type="region of interest" description="Disordered" evidence="1">
    <location>
        <begin position="143"/>
        <end position="177"/>
    </location>
</feature>
<keyword evidence="4" id="KW-1185">Reference proteome</keyword>
<evidence type="ECO:0000256" key="1">
    <source>
        <dbReference type="SAM" id="MobiDB-lite"/>
    </source>
</evidence>
<dbReference type="InterPro" id="IPR004942">
    <property type="entry name" value="Roadblock/LAMTOR2_dom"/>
</dbReference>
<name>A0ABV6MCZ9_9ACTN</name>
<comment type="caution">
    <text evidence="3">The sequence shown here is derived from an EMBL/GenBank/DDBJ whole genome shotgun (WGS) entry which is preliminary data.</text>
</comment>
<reference evidence="3 4" key="1">
    <citation type="submission" date="2024-09" db="EMBL/GenBank/DDBJ databases">
        <authorList>
            <person name="Sun Q."/>
            <person name="Mori K."/>
        </authorList>
    </citation>
    <scope>NUCLEOTIDE SEQUENCE [LARGE SCALE GENOMIC DNA]</scope>
    <source>
        <strain evidence="3 4">TBRC 3947</strain>
    </source>
</reference>
<accession>A0ABV6MCZ9</accession>
<dbReference type="SUPFAM" id="SSF103196">
    <property type="entry name" value="Roadblock/LC7 domain"/>
    <property type="match status" value="1"/>
</dbReference>
<evidence type="ECO:0000313" key="3">
    <source>
        <dbReference type="EMBL" id="MFC0532582.1"/>
    </source>
</evidence>
<dbReference type="EMBL" id="JBHLUH010000073">
    <property type="protein sequence ID" value="MFC0532582.1"/>
    <property type="molecule type" value="Genomic_DNA"/>
</dbReference>
<dbReference type="RefSeq" id="WP_377258908.1">
    <property type="nucleotide sequence ID" value="NZ_JBHLUH010000073.1"/>
</dbReference>
<organism evidence="3 4">
    <name type="scientific">Phytohabitans kaempferiae</name>
    <dbReference type="NCBI Taxonomy" id="1620943"/>
    <lineage>
        <taxon>Bacteria</taxon>
        <taxon>Bacillati</taxon>
        <taxon>Actinomycetota</taxon>
        <taxon>Actinomycetes</taxon>
        <taxon>Micromonosporales</taxon>
        <taxon>Micromonosporaceae</taxon>
    </lineage>
</organism>
<protein>
    <submittedName>
        <fullName evidence="3">Roadblock/LC7 domain-containing protein</fullName>
    </submittedName>
</protein>
<dbReference type="SMART" id="SM00960">
    <property type="entry name" value="Robl_LC7"/>
    <property type="match status" value="1"/>
</dbReference>
<dbReference type="Pfam" id="PF03259">
    <property type="entry name" value="Robl_LC7"/>
    <property type="match status" value="1"/>
</dbReference>
<evidence type="ECO:0000259" key="2">
    <source>
        <dbReference type="SMART" id="SM00960"/>
    </source>
</evidence>
<proteinExistence type="predicted"/>
<evidence type="ECO:0000313" key="4">
    <source>
        <dbReference type="Proteomes" id="UP001589867"/>
    </source>
</evidence>
<dbReference type="Gene3D" id="3.30.450.30">
    <property type="entry name" value="Dynein light chain 2a, cytoplasmic"/>
    <property type="match status" value="1"/>
</dbReference>
<dbReference type="Proteomes" id="UP001589867">
    <property type="component" value="Unassembled WGS sequence"/>
</dbReference>